<evidence type="ECO:0008006" key="12">
    <source>
        <dbReference type="Google" id="ProtNLM"/>
    </source>
</evidence>
<evidence type="ECO:0000256" key="2">
    <source>
        <dbReference type="ARBA" id="ARBA00010617"/>
    </source>
</evidence>
<keyword evidence="6 9" id="KW-0472">Membrane</keyword>
<dbReference type="PANTHER" id="PTHR24300:SF403">
    <property type="entry name" value="CYTOCHROME P450 306A1"/>
    <property type="match status" value="1"/>
</dbReference>
<evidence type="ECO:0000313" key="10">
    <source>
        <dbReference type="EnsemblMetazoa" id="XP_038053290.1"/>
    </source>
</evidence>
<dbReference type="GO" id="GO:0005506">
    <property type="term" value="F:iron ion binding"/>
    <property type="evidence" value="ECO:0007669"/>
    <property type="project" value="InterPro"/>
</dbReference>
<dbReference type="Proteomes" id="UP000887568">
    <property type="component" value="Unplaced"/>
</dbReference>
<dbReference type="PRINTS" id="PR00385">
    <property type="entry name" value="P450"/>
</dbReference>
<evidence type="ECO:0000256" key="4">
    <source>
        <dbReference type="ARBA" id="ARBA00023002"/>
    </source>
</evidence>
<keyword evidence="5 7" id="KW-0408">Iron</keyword>
<dbReference type="RefSeq" id="XP_038053290.1">
    <property type="nucleotide sequence ID" value="XM_038197362.1"/>
</dbReference>
<reference evidence="10" key="1">
    <citation type="submission" date="2022-11" db="UniProtKB">
        <authorList>
            <consortium name="EnsemblMetazoa"/>
        </authorList>
    </citation>
    <scope>IDENTIFICATION</scope>
</reference>
<keyword evidence="8" id="KW-0503">Monooxygenase</keyword>
<dbReference type="GO" id="GO:0016020">
    <property type="term" value="C:membrane"/>
    <property type="evidence" value="ECO:0007669"/>
    <property type="project" value="UniProtKB-SubCell"/>
</dbReference>
<feature type="binding site" description="axial binding residue" evidence="7">
    <location>
        <position position="440"/>
    </location>
    <ligand>
        <name>heme</name>
        <dbReference type="ChEBI" id="CHEBI:30413"/>
    </ligand>
    <ligandPart>
        <name>Fe</name>
        <dbReference type="ChEBI" id="CHEBI:18248"/>
    </ligandPart>
</feature>
<dbReference type="AlphaFoldDB" id="A0A913ZQ82"/>
<comment type="similarity">
    <text evidence="2 8">Belongs to the cytochrome P450 family.</text>
</comment>
<evidence type="ECO:0000256" key="8">
    <source>
        <dbReference type="RuleBase" id="RU000461"/>
    </source>
</evidence>
<dbReference type="SUPFAM" id="SSF48264">
    <property type="entry name" value="Cytochrome P450"/>
    <property type="match status" value="1"/>
</dbReference>
<dbReference type="GO" id="GO:0006082">
    <property type="term" value="P:organic acid metabolic process"/>
    <property type="evidence" value="ECO:0007669"/>
    <property type="project" value="TreeGrafter"/>
</dbReference>
<dbReference type="GO" id="GO:0005737">
    <property type="term" value="C:cytoplasm"/>
    <property type="evidence" value="ECO:0007669"/>
    <property type="project" value="TreeGrafter"/>
</dbReference>
<dbReference type="GO" id="GO:0008395">
    <property type="term" value="F:steroid hydroxylase activity"/>
    <property type="evidence" value="ECO:0007669"/>
    <property type="project" value="TreeGrafter"/>
</dbReference>
<comment type="subcellular location">
    <subcellularLocation>
        <location evidence="1">Membrane</location>
    </subcellularLocation>
</comment>
<keyword evidence="7 8" id="KW-0349">Heme</keyword>
<dbReference type="GeneID" id="119725789"/>
<evidence type="ECO:0000313" key="11">
    <source>
        <dbReference type="Proteomes" id="UP000887568"/>
    </source>
</evidence>
<dbReference type="GO" id="GO:0020037">
    <property type="term" value="F:heme binding"/>
    <property type="evidence" value="ECO:0007669"/>
    <property type="project" value="InterPro"/>
</dbReference>
<keyword evidence="4 8" id="KW-0560">Oxidoreductase</keyword>
<dbReference type="InterPro" id="IPR050182">
    <property type="entry name" value="Cytochrome_P450_fam2"/>
</dbReference>
<dbReference type="FunFam" id="1.10.630.10:FF:000004">
    <property type="entry name" value="cytochrome P450 2D15 isoform X1"/>
    <property type="match status" value="1"/>
</dbReference>
<dbReference type="OrthoDB" id="3934656at2759"/>
<keyword evidence="11" id="KW-1185">Reference proteome</keyword>
<accession>A0A913ZQ82</accession>
<dbReference type="EnsemblMetazoa" id="XM_038197362.1">
    <property type="protein sequence ID" value="XP_038053290.1"/>
    <property type="gene ID" value="LOC119725789"/>
</dbReference>
<dbReference type="GO" id="GO:0006805">
    <property type="term" value="P:xenobiotic metabolic process"/>
    <property type="evidence" value="ECO:0007669"/>
    <property type="project" value="TreeGrafter"/>
</dbReference>
<evidence type="ECO:0000256" key="5">
    <source>
        <dbReference type="ARBA" id="ARBA00023004"/>
    </source>
</evidence>
<evidence type="ECO:0000256" key="7">
    <source>
        <dbReference type="PIRSR" id="PIRSR602401-1"/>
    </source>
</evidence>
<keyword evidence="3 7" id="KW-0479">Metal-binding</keyword>
<evidence type="ECO:0000256" key="3">
    <source>
        <dbReference type="ARBA" id="ARBA00022723"/>
    </source>
</evidence>
<dbReference type="PANTHER" id="PTHR24300">
    <property type="entry name" value="CYTOCHROME P450 508A4-RELATED"/>
    <property type="match status" value="1"/>
</dbReference>
<dbReference type="OMA" id="ITEMGHR"/>
<dbReference type="PRINTS" id="PR00463">
    <property type="entry name" value="EP450I"/>
</dbReference>
<evidence type="ECO:0000256" key="9">
    <source>
        <dbReference type="SAM" id="Phobius"/>
    </source>
</evidence>
<evidence type="ECO:0000256" key="6">
    <source>
        <dbReference type="ARBA" id="ARBA00023136"/>
    </source>
</evidence>
<evidence type="ECO:0000256" key="1">
    <source>
        <dbReference type="ARBA" id="ARBA00004370"/>
    </source>
</evidence>
<keyword evidence="9" id="KW-0812">Transmembrane</keyword>
<sequence length="495" mass="56419">MDWNDVWIPVNIQTGILGLLIFTVLVWFLRRPKKLPPGPWSWPLLGALPQLAMIEGPAYKTLTKMGQRFGPVFSFNIFNQLVVVLQDYDVIKTALDQNALSGRPSFEISQLTMPGKGVLSASGEPWLELRKFSSTVLRKLGMGKSTFEQQIATEATYLLEEVRKQGDESFDPRNVIENAVANVICYLVFGNRFEYTDERFRRLIDAINKSLENGGVAGVVEFLPIISKLTFLPVVKRHIDNNLAFQRMMGDLLRDHEEGYQRGISRDFTDAFRNAMAEKEHTGEQTYLTPNNLFYSVSELFGAGMETTTSTLRWALLYMIAYPETQTRVQQEMDRVVGRNRLPRYTDRPSLPYTQAVLCEVQRELIVPYALPHKCTEDTTLSGYHIPEGAIILINLWHILHDADEWEDPMQFRPERFLDSEGRLLRREKFIPFGLGRRVCLGKHLAKMELFIVFTSLLHQFTFKPPEGVVASLDANDGGITHAPVAYTLIAAPRD</sequence>
<feature type="transmembrane region" description="Helical" evidence="9">
    <location>
        <begin position="6"/>
        <end position="29"/>
    </location>
</feature>
<organism evidence="10 11">
    <name type="scientific">Patiria miniata</name>
    <name type="common">Bat star</name>
    <name type="synonym">Asterina miniata</name>
    <dbReference type="NCBI Taxonomy" id="46514"/>
    <lineage>
        <taxon>Eukaryota</taxon>
        <taxon>Metazoa</taxon>
        <taxon>Echinodermata</taxon>
        <taxon>Eleutherozoa</taxon>
        <taxon>Asterozoa</taxon>
        <taxon>Asteroidea</taxon>
        <taxon>Valvatacea</taxon>
        <taxon>Valvatida</taxon>
        <taxon>Asterinidae</taxon>
        <taxon>Patiria</taxon>
    </lineage>
</organism>
<dbReference type="GO" id="GO:0016712">
    <property type="term" value="F:oxidoreductase activity, acting on paired donors, with incorporation or reduction of molecular oxygen, reduced flavin or flavoprotein as one donor, and incorporation of one atom of oxygen"/>
    <property type="evidence" value="ECO:0007669"/>
    <property type="project" value="TreeGrafter"/>
</dbReference>
<dbReference type="PROSITE" id="PS00086">
    <property type="entry name" value="CYTOCHROME_P450"/>
    <property type="match status" value="1"/>
</dbReference>
<dbReference type="InterPro" id="IPR036396">
    <property type="entry name" value="Cyt_P450_sf"/>
</dbReference>
<dbReference type="InterPro" id="IPR001128">
    <property type="entry name" value="Cyt_P450"/>
</dbReference>
<dbReference type="InterPro" id="IPR017972">
    <property type="entry name" value="Cyt_P450_CS"/>
</dbReference>
<protein>
    <recommendedName>
        <fullName evidence="12">Cytochrome P450</fullName>
    </recommendedName>
</protein>
<keyword evidence="9" id="KW-1133">Transmembrane helix</keyword>
<name>A0A913ZQ82_PATMI</name>
<dbReference type="Gene3D" id="1.10.630.10">
    <property type="entry name" value="Cytochrome P450"/>
    <property type="match status" value="1"/>
</dbReference>
<proteinExistence type="inferred from homology"/>
<dbReference type="Pfam" id="PF00067">
    <property type="entry name" value="p450"/>
    <property type="match status" value="1"/>
</dbReference>
<comment type="cofactor">
    <cofactor evidence="7">
        <name>heme</name>
        <dbReference type="ChEBI" id="CHEBI:30413"/>
    </cofactor>
</comment>
<dbReference type="InterPro" id="IPR002401">
    <property type="entry name" value="Cyt_P450_E_grp-I"/>
</dbReference>